<organism evidence="2 3">
    <name type="scientific">Parashewanella spongiae</name>
    <dbReference type="NCBI Taxonomy" id="342950"/>
    <lineage>
        <taxon>Bacteria</taxon>
        <taxon>Pseudomonadati</taxon>
        <taxon>Pseudomonadota</taxon>
        <taxon>Gammaproteobacteria</taxon>
        <taxon>Alteromonadales</taxon>
        <taxon>Shewanellaceae</taxon>
        <taxon>Parashewanella</taxon>
    </lineage>
</organism>
<reference evidence="2 3" key="1">
    <citation type="submission" date="2018-09" db="EMBL/GenBank/DDBJ databases">
        <title>Phylogeny of the Shewanellaceae, and recommendation for two new genera, Pseudoshewanella and Parashewanella.</title>
        <authorList>
            <person name="Wang G."/>
        </authorList>
    </citation>
    <scope>NUCLEOTIDE SEQUENCE [LARGE SCALE GENOMIC DNA]</scope>
    <source>
        <strain evidence="2 3">KCTC 22492</strain>
    </source>
</reference>
<comment type="caution">
    <text evidence="2">The sequence shown here is derived from an EMBL/GenBank/DDBJ whole genome shotgun (WGS) entry which is preliminary data.</text>
</comment>
<dbReference type="RefSeq" id="WP_121855095.1">
    <property type="nucleotide sequence ID" value="NZ_CP037952.1"/>
</dbReference>
<name>A0A3A6TEG4_9GAMM</name>
<dbReference type="EMBL" id="QYYH01000190">
    <property type="protein sequence ID" value="RJY05210.1"/>
    <property type="molecule type" value="Genomic_DNA"/>
</dbReference>
<evidence type="ECO:0000313" key="3">
    <source>
        <dbReference type="Proteomes" id="UP000273022"/>
    </source>
</evidence>
<accession>A0A3A6TEG4</accession>
<sequence length="266" mass="30319">MRYIKKANGGNIRSLNAAQQSQQRNGAPLTADEATRAWGRFKDTDQQLLQKLLTEQFGLCCYTELNLADLKNTHGIGSHFEHEQPKHTFPHRTFDEANLLRCALDSEDLSKYSGENRFGGHYKDNNEQLDYDAAKFISPQSANCRDFFVYLTSDGSIHPKAGLSAQDNMKAQYTIDILNLNASFLKAERKRWLKEIDEEINKLIDKAATRQDRENLAECELTLTNLPHPELNKTAFPQLRPFHSATRALFGQLGENVIQQYCPQIN</sequence>
<dbReference type="NCBIfam" id="TIGR02646">
    <property type="entry name" value="retron system putative HNH endonuclease"/>
    <property type="match status" value="1"/>
</dbReference>
<dbReference type="AlphaFoldDB" id="A0A3A6TEG4"/>
<dbReference type="InterPro" id="IPR013467">
    <property type="entry name" value="HNH78-like"/>
</dbReference>
<evidence type="ECO:0000313" key="2">
    <source>
        <dbReference type="EMBL" id="RJY05210.1"/>
    </source>
</evidence>
<dbReference type="OrthoDB" id="6975485at2"/>
<evidence type="ECO:0000256" key="1">
    <source>
        <dbReference type="SAM" id="Coils"/>
    </source>
</evidence>
<keyword evidence="3" id="KW-1185">Reference proteome</keyword>
<gene>
    <name evidence="2" type="ORF">D5R81_18635</name>
</gene>
<feature type="coiled-coil region" evidence="1">
    <location>
        <begin position="182"/>
        <end position="213"/>
    </location>
</feature>
<dbReference type="Proteomes" id="UP000273022">
    <property type="component" value="Unassembled WGS sequence"/>
</dbReference>
<protein>
    <submittedName>
        <fullName evidence="2">TIGR02646 family protein</fullName>
    </submittedName>
</protein>
<keyword evidence="1" id="KW-0175">Coiled coil</keyword>
<proteinExistence type="predicted"/>